<dbReference type="AlphaFoldDB" id="X0TNZ9"/>
<dbReference type="PANTHER" id="PTHR18968:SF13">
    <property type="entry name" value="ACETOLACTATE SYNTHASE CATALYTIC SUBUNIT, MITOCHONDRIAL"/>
    <property type="match status" value="1"/>
</dbReference>
<dbReference type="InterPro" id="IPR011766">
    <property type="entry name" value="TPP_enzyme_TPP-bd"/>
</dbReference>
<dbReference type="SUPFAM" id="SSF52518">
    <property type="entry name" value="Thiamin diphosphate-binding fold (THDP-binding)"/>
    <property type="match status" value="1"/>
</dbReference>
<dbReference type="Gene3D" id="3.40.50.970">
    <property type="match status" value="1"/>
</dbReference>
<evidence type="ECO:0000256" key="1">
    <source>
        <dbReference type="ARBA" id="ARBA00007812"/>
    </source>
</evidence>
<dbReference type="GO" id="GO:0003984">
    <property type="term" value="F:acetolactate synthase activity"/>
    <property type="evidence" value="ECO:0007669"/>
    <property type="project" value="TreeGrafter"/>
</dbReference>
<evidence type="ECO:0000259" key="2">
    <source>
        <dbReference type="Pfam" id="PF02775"/>
    </source>
</evidence>
<sequence>GLPMAVAAAVYDRDIPTVVFLGDGGIGMFIAEIKIAVINRLPLIVVLMSDGYFGSIRWRSIRDGLTEKPVTINQPSWQKVVKGLGATAVRAKSGEEIESILYSWNPSIGPLFIEIPFDPDDYMEMVDNIR</sequence>
<dbReference type="GO" id="GO:0009097">
    <property type="term" value="P:isoleucine biosynthetic process"/>
    <property type="evidence" value="ECO:0007669"/>
    <property type="project" value="TreeGrafter"/>
</dbReference>
<dbReference type="GO" id="GO:0050660">
    <property type="term" value="F:flavin adenine dinucleotide binding"/>
    <property type="evidence" value="ECO:0007669"/>
    <property type="project" value="TreeGrafter"/>
</dbReference>
<accession>X0TNZ9</accession>
<protein>
    <recommendedName>
        <fullName evidence="2">Thiamine pyrophosphate enzyme TPP-binding domain-containing protein</fullName>
    </recommendedName>
</protein>
<dbReference type="GO" id="GO:0005948">
    <property type="term" value="C:acetolactate synthase complex"/>
    <property type="evidence" value="ECO:0007669"/>
    <property type="project" value="TreeGrafter"/>
</dbReference>
<reference evidence="3" key="1">
    <citation type="journal article" date="2014" name="Front. Microbiol.">
        <title>High frequency of phylogenetically diverse reductive dehalogenase-homologous genes in deep subseafloor sedimentary metagenomes.</title>
        <authorList>
            <person name="Kawai M."/>
            <person name="Futagami T."/>
            <person name="Toyoda A."/>
            <person name="Takaki Y."/>
            <person name="Nishi S."/>
            <person name="Hori S."/>
            <person name="Arai W."/>
            <person name="Tsubouchi T."/>
            <person name="Morono Y."/>
            <person name="Uchiyama I."/>
            <person name="Ito T."/>
            <person name="Fujiyama A."/>
            <person name="Inagaki F."/>
            <person name="Takami H."/>
        </authorList>
    </citation>
    <scope>NUCLEOTIDE SEQUENCE</scope>
    <source>
        <strain evidence="3">Expedition CK06-06</strain>
    </source>
</reference>
<dbReference type="CDD" id="cd00568">
    <property type="entry name" value="TPP_enzymes"/>
    <property type="match status" value="1"/>
</dbReference>
<dbReference type="EMBL" id="BARS01018022">
    <property type="protein sequence ID" value="GAF89877.1"/>
    <property type="molecule type" value="Genomic_DNA"/>
</dbReference>
<dbReference type="PANTHER" id="PTHR18968">
    <property type="entry name" value="THIAMINE PYROPHOSPHATE ENZYMES"/>
    <property type="match status" value="1"/>
</dbReference>
<feature type="domain" description="Thiamine pyrophosphate enzyme TPP-binding" evidence="2">
    <location>
        <begin position="1"/>
        <end position="115"/>
    </location>
</feature>
<comment type="similarity">
    <text evidence="1">Belongs to the TPP enzyme family.</text>
</comment>
<comment type="caution">
    <text evidence="3">The sequence shown here is derived from an EMBL/GenBank/DDBJ whole genome shotgun (WGS) entry which is preliminary data.</text>
</comment>
<organism evidence="3">
    <name type="scientific">marine sediment metagenome</name>
    <dbReference type="NCBI Taxonomy" id="412755"/>
    <lineage>
        <taxon>unclassified sequences</taxon>
        <taxon>metagenomes</taxon>
        <taxon>ecological metagenomes</taxon>
    </lineage>
</organism>
<evidence type="ECO:0000313" key="3">
    <source>
        <dbReference type="EMBL" id="GAF89877.1"/>
    </source>
</evidence>
<gene>
    <name evidence="3" type="ORF">S01H1_29400</name>
</gene>
<dbReference type="InterPro" id="IPR045229">
    <property type="entry name" value="TPP_enz"/>
</dbReference>
<dbReference type="InterPro" id="IPR029061">
    <property type="entry name" value="THDP-binding"/>
</dbReference>
<proteinExistence type="inferred from homology"/>
<feature type="non-terminal residue" evidence="3">
    <location>
        <position position="1"/>
    </location>
</feature>
<dbReference type="GO" id="GO:0009099">
    <property type="term" value="P:L-valine biosynthetic process"/>
    <property type="evidence" value="ECO:0007669"/>
    <property type="project" value="TreeGrafter"/>
</dbReference>
<dbReference type="GO" id="GO:0030976">
    <property type="term" value="F:thiamine pyrophosphate binding"/>
    <property type="evidence" value="ECO:0007669"/>
    <property type="project" value="InterPro"/>
</dbReference>
<name>X0TNZ9_9ZZZZ</name>
<dbReference type="Pfam" id="PF02775">
    <property type="entry name" value="TPP_enzyme_C"/>
    <property type="match status" value="1"/>
</dbReference>